<evidence type="ECO:0000313" key="11">
    <source>
        <dbReference type="EMBL" id="KRV49127.1"/>
    </source>
</evidence>
<feature type="transmembrane region" description="Helical" evidence="9">
    <location>
        <begin position="375"/>
        <end position="398"/>
    </location>
</feature>
<dbReference type="Pfam" id="PF07690">
    <property type="entry name" value="MFS_1"/>
    <property type="match status" value="1"/>
</dbReference>
<dbReference type="InterPro" id="IPR004638">
    <property type="entry name" value="EmrB-like"/>
</dbReference>
<dbReference type="InterPro" id="IPR036259">
    <property type="entry name" value="MFS_trans_sf"/>
</dbReference>
<feature type="transmembrane region" description="Helical" evidence="9">
    <location>
        <begin position="470"/>
        <end position="492"/>
    </location>
</feature>
<dbReference type="PROSITE" id="PS50850">
    <property type="entry name" value="MFS"/>
    <property type="match status" value="1"/>
</dbReference>
<name>A0A0T6LSK2_WENVI</name>
<dbReference type="GO" id="GO:0005886">
    <property type="term" value="C:plasma membrane"/>
    <property type="evidence" value="ECO:0007669"/>
    <property type="project" value="UniProtKB-SubCell"/>
</dbReference>
<evidence type="ECO:0000313" key="12">
    <source>
        <dbReference type="Proteomes" id="UP000050867"/>
    </source>
</evidence>
<keyword evidence="12" id="KW-1185">Reference proteome</keyword>
<dbReference type="Proteomes" id="UP000050867">
    <property type="component" value="Unassembled WGS sequence"/>
</dbReference>
<keyword evidence="7" id="KW-0046">Antibiotic resistance</keyword>
<evidence type="ECO:0000256" key="4">
    <source>
        <dbReference type="ARBA" id="ARBA00022692"/>
    </source>
</evidence>
<dbReference type="GO" id="GO:0046677">
    <property type="term" value="P:response to antibiotic"/>
    <property type="evidence" value="ECO:0007669"/>
    <property type="project" value="UniProtKB-KW"/>
</dbReference>
<feature type="transmembrane region" description="Helical" evidence="9">
    <location>
        <begin position="158"/>
        <end position="178"/>
    </location>
</feature>
<feature type="transmembrane region" description="Helical" evidence="9">
    <location>
        <begin position="64"/>
        <end position="84"/>
    </location>
</feature>
<evidence type="ECO:0000259" key="10">
    <source>
        <dbReference type="PROSITE" id="PS50850"/>
    </source>
</evidence>
<evidence type="ECO:0000256" key="6">
    <source>
        <dbReference type="ARBA" id="ARBA00023136"/>
    </source>
</evidence>
<feature type="region of interest" description="Disordered" evidence="8">
    <location>
        <begin position="1"/>
        <end position="20"/>
    </location>
</feature>
<feature type="transmembrane region" description="Helical" evidence="9">
    <location>
        <begin position="244"/>
        <end position="262"/>
    </location>
</feature>
<feature type="transmembrane region" description="Helical" evidence="9">
    <location>
        <begin position="184"/>
        <end position="203"/>
    </location>
</feature>
<dbReference type="OrthoDB" id="4080117at2"/>
<dbReference type="InterPro" id="IPR020846">
    <property type="entry name" value="MFS_dom"/>
</dbReference>
<sequence length="509" mass="52922">MSLDTGPEGSSAPPTEAASDSVAPQHLGIALLVIATTQLMVVLDGTIMNIALPSIQEDLDVSVANLSWVVNAYALAFGGLLLLGGRAGDLFGRRRVLRVGISVFTLASLLGGLSNSFEMLLAARVLQGVGAAIAAPTALSLIATTFPEGKPRNRAMGVYAAMAGVGSTTGMLLGGILTDVDWRWVLYINVPVGVAVLAGTRVLVDGARRQGRLDLPGAITGTTGLVSLVYAITRGGEDGWTDTLTVGAFALAVVLLVTFLVIQNRVANPMLPLRLLRDRSRAGAYVTTLCAAAGMFSAFYFMTLYTQRILGYSPLETGLSYLPFSIGMSLMAAVASKASAHVAPRLLAGPGLLLAAVGMYLFSTLDTDSSYVTHLMPAMFVTALGLGLTFLPMMLGAVRGVTQRDAGIASALFNTAHQIGGALGLAVLSTLCTLATDDRMEHANEAFFKGVKTHDSGLVHRASEALTHGYTTAFAVSAVLFLAGMVVALTVITMGKQKSDREQDPAAAA</sequence>
<dbReference type="InterPro" id="IPR011701">
    <property type="entry name" value="MFS"/>
</dbReference>
<feature type="transmembrane region" description="Helical" evidence="9">
    <location>
        <begin position="96"/>
        <end position="113"/>
    </location>
</feature>
<comment type="caution">
    <text evidence="11">The sequence shown here is derived from an EMBL/GenBank/DDBJ whole genome shotgun (WGS) entry which is preliminary data.</text>
</comment>
<evidence type="ECO:0000256" key="8">
    <source>
        <dbReference type="SAM" id="MobiDB-lite"/>
    </source>
</evidence>
<dbReference type="PANTHER" id="PTHR42718:SF46">
    <property type="entry name" value="BLR6921 PROTEIN"/>
    <property type="match status" value="1"/>
</dbReference>
<feature type="transmembrane region" description="Helical" evidence="9">
    <location>
        <begin position="419"/>
        <end position="436"/>
    </location>
</feature>
<evidence type="ECO:0000256" key="2">
    <source>
        <dbReference type="ARBA" id="ARBA00022448"/>
    </source>
</evidence>
<dbReference type="NCBIfam" id="TIGR00711">
    <property type="entry name" value="efflux_EmrB"/>
    <property type="match status" value="1"/>
</dbReference>
<dbReference type="RefSeq" id="WP_018384524.1">
    <property type="nucleotide sequence ID" value="NZ_LLZU01000015.1"/>
</dbReference>
<keyword evidence="4 9" id="KW-0812">Transmembrane</keyword>
<evidence type="ECO:0000256" key="7">
    <source>
        <dbReference type="ARBA" id="ARBA00023251"/>
    </source>
</evidence>
<dbReference type="AlphaFoldDB" id="A0A0T6LSK2"/>
<dbReference type="SUPFAM" id="SSF103473">
    <property type="entry name" value="MFS general substrate transporter"/>
    <property type="match status" value="1"/>
</dbReference>
<dbReference type="CDD" id="cd17321">
    <property type="entry name" value="MFS_MMR_MDR_like"/>
    <property type="match status" value="1"/>
</dbReference>
<keyword evidence="3" id="KW-1003">Cell membrane</keyword>
<dbReference type="eggNOG" id="COG0477">
    <property type="taxonomic scope" value="Bacteria"/>
</dbReference>
<comment type="subcellular location">
    <subcellularLocation>
        <location evidence="1">Cell membrane</location>
        <topology evidence="1">Multi-pass membrane protein</topology>
    </subcellularLocation>
</comment>
<dbReference type="Gene3D" id="1.20.1720.10">
    <property type="entry name" value="Multidrug resistance protein D"/>
    <property type="match status" value="1"/>
</dbReference>
<dbReference type="Gene3D" id="1.20.1250.20">
    <property type="entry name" value="MFS general substrate transporter like domains"/>
    <property type="match status" value="1"/>
</dbReference>
<feature type="transmembrane region" description="Helical" evidence="9">
    <location>
        <begin position="283"/>
        <end position="306"/>
    </location>
</feature>
<reference evidence="11 12" key="1">
    <citation type="submission" date="2015-10" db="EMBL/GenBank/DDBJ databases">
        <title>Draft genome sequence of pyrrolomycin-producing Streptomyces vitaminophilus.</title>
        <authorList>
            <person name="Graham D.E."/>
            <person name="Mahan K.M."/>
            <person name="Klingeman D.M."/>
            <person name="Hettich R.L."/>
            <person name="Parry R.J."/>
        </authorList>
    </citation>
    <scope>NUCLEOTIDE SEQUENCE [LARGE SCALE GENOMIC DNA]</scope>
    <source>
        <strain evidence="11 12">ATCC 31673</strain>
    </source>
</reference>
<dbReference type="EMBL" id="LLZU01000015">
    <property type="protein sequence ID" value="KRV49127.1"/>
    <property type="molecule type" value="Genomic_DNA"/>
</dbReference>
<feature type="transmembrane region" description="Helical" evidence="9">
    <location>
        <begin position="125"/>
        <end position="146"/>
    </location>
</feature>
<accession>A0A0T6LSK2</accession>
<keyword evidence="6 9" id="KW-0472">Membrane</keyword>
<gene>
    <name evidence="11" type="ORF">AQ490_21785</name>
</gene>
<evidence type="ECO:0000256" key="9">
    <source>
        <dbReference type="SAM" id="Phobius"/>
    </source>
</evidence>
<feature type="domain" description="Major facilitator superfamily (MFS) profile" evidence="10">
    <location>
        <begin position="30"/>
        <end position="496"/>
    </location>
</feature>
<organism evidence="11 12">
    <name type="scientific">Wenjunlia vitaminophila</name>
    <name type="common">Streptomyces vitaminophilus</name>
    <dbReference type="NCBI Taxonomy" id="76728"/>
    <lineage>
        <taxon>Bacteria</taxon>
        <taxon>Bacillati</taxon>
        <taxon>Actinomycetota</taxon>
        <taxon>Actinomycetes</taxon>
        <taxon>Kitasatosporales</taxon>
        <taxon>Streptomycetaceae</taxon>
        <taxon>Wenjunlia</taxon>
    </lineage>
</organism>
<keyword evidence="2" id="KW-0813">Transport</keyword>
<evidence type="ECO:0000256" key="1">
    <source>
        <dbReference type="ARBA" id="ARBA00004651"/>
    </source>
</evidence>
<evidence type="ECO:0000256" key="5">
    <source>
        <dbReference type="ARBA" id="ARBA00022989"/>
    </source>
</evidence>
<evidence type="ECO:0000256" key="3">
    <source>
        <dbReference type="ARBA" id="ARBA00022475"/>
    </source>
</evidence>
<proteinExistence type="predicted"/>
<feature type="transmembrane region" description="Helical" evidence="9">
    <location>
        <begin position="342"/>
        <end position="363"/>
    </location>
</feature>
<protein>
    <submittedName>
        <fullName evidence="11">MFS transporter</fullName>
    </submittedName>
</protein>
<keyword evidence="5 9" id="KW-1133">Transmembrane helix</keyword>
<feature type="transmembrane region" description="Helical" evidence="9">
    <location>
        <begin position="215"/>
        <end position="232"/>
    </location>
</feature>
<dbReference type="PANTHER" id="PTHR42718">
    <property type="entry name" value="MAJOR FACILITATOR SUPERFAMILY MULTIDRUG TRANSPORTER MFSC"/>
    <property type="match status" value="1"/>
</dbReference>
<dbReference type="GO" id="GO:0022857">
    <property type="term" value="F:transmembrane transporter activity"/>
    <property type="evidence" value="ECO:0007669"/>
    <property type="project" value="InterPro"/>
</dbReference>
<dbReference type="STRING" id="76728.AQ490_21785"/>
<feature type="transmembrane region" description="Helical" evidence="9">
    <location>
        <begin position="318"/>
        <end position="335"/>
    </location>
</feature>
<feature type="transmembrane region" description="Helical" evidence="9">
    <location>
        <begin position="29"/>
        <end position="52"/>
    </location>
</feature>